<protein>
    <submittedName>
        <fullName evidence="1">Uncharacterized protein</fullName>
    </submittedName>
</protein>
<gene>
    <name evidence="1" type="ORF">E5983_00720</name>
</gene>
<comment type="caution">
    <text evidence="1">The sequence shown here is derived from an EMBL/GenBank/DDBJ whole genome shotgun (WGS) entry which is preliminary data.</text>
</comment>
<name>A0A7X3KBS9_9STRE</name>
<dbReference type="AlphaFoldDB" id="A0A7X3KBS9"/>
<proteinExistence type="predicted"/>
<dbReference type="EMBL" id="WSRS01000003">
    <property type="protein sequence ID" value="MVX58197.1"/>
    <property type="molecule type" value="Genomic_DNA"/>
</dbReference>
<accession>A0A7X3KBS9</accession>
<sequence length="62" mass="7367">MINIITEYDNALFINDYRVPFVLKDSVVFDKENGQVTLTIAVSDYYRVFEQMEVEETYKFSD</sequence>
<reference evidence="1 2" key="1">
    <citation type="submission" date="2019-12" db="EMBL/GenBank/DDBJ databases">
        <title>Microbes associate with the intestines of laboratory mice.</title>
        <authorList>
            <person name="Navarre W."/>
            <person name="Wong E."/>
        </authorList>
    </citation>
    <scope>NUCLEOTIDE SEQUENCE [LARGE SCALE GENOMIC DNA]</scope>
    <source>
        <strain evidence="1 2">NM51_B2-22</strain>
    </source>
</reference>
<dbReference type="RefSeq" id="WP_160332030.1">
    <property type="nucleotide sequence ID" value="NZ_JAOBSU010000058.1"/>
</dbReference>
<dbReference type="Proteomes" id="UP000461595">
    <property type="component" value="Unassembled WGS sequence"/>
</dbReference>
<evidence type="ECO:0000313" key="1">
    <source>
        <dbReference type="EMBL" id="MVX58197.1"/>
    </source>
</evidence>
<dbReference type="OrthoDB" id="2235285at2"/>
<organism evidence="1 2">
    <name type="scientific">Streptococcus danieliae</name>
    <dbReference type="NCBI Taxonomy" id="747656"/>
    <lineage>
        <taxon>Bacteria</taxon>
        <taxon>Bacillati</taxon>
        <taxon>Bacillota</taxon>
        <taxon>Bacilli</taxon>
        <taxon>Lactobacillales</taxon>
        <taxon>Streptococcaceae</taxon>
        <taxon>Streptococcus</taxon>
    </lineage>
</organism>
<evidence type="ECO:0000313" key="2">
    <source>
        <dbReference type="Proteomes" id="UP000461595"/>
    </source>
</evidence>